<evidence type="ECO:0000313" key="3">
    <source>
        <dbReference type="Proteomes" id="UP000013827"/>
    </source>
</evidence>
<dbReference type="Pfam" id="PF00383">
    <property type="entry name" value="dCMP_cyt_deam_1"/>
    <property type="match status" value="1"/>
</dbReference>
<feature type="domain" description="CMP/dCMP-type deaminase" evidence="1">
    <location>
        <begin position="42"/>
        <end position="170"/>
    </location>
</feature>
<organism evidence="2 3">
    <name type="scientific">Emiliania huxleyi (strain CCMP1516)</name>
    <dbReference type="NCBI Taxonomy" id="280463"/>
    <lineage>
        <taxon>Eukaryota</taxon>
        <taxon>Haptista</taxon>
        <taxon>Haptophyta</taxon>
        <taxon>Prymnesiophyceae</taxon>
        <taxon>Isochrysidales</taxon>
        <taxon>Noelaerhabdaceae</taxon>
        <taxon>Emiliania</taxon>
    </lineage>
</organism>
<dbReference type="PaxDb" id="2903-EOD28298"/>
<dbReference type="HOGENOM" id="CLU_107695_0_0_1"/>
<protein>
    <recommendedName>
        <fullName evidence="1">CMP/dCMP-type deaminase domain-containing protein</fullName>
    </recommendedName>
</protein>
<dbReference type="Gene3D" id="3.40.140.10">
    <property type="entry name" value="Cytidine Deaminase, domain 2"/>
    <property type="match status" value="1"/>
</dbReference>
<dbReference type="GeneID" id="17273843"/>
<dbReference type="SUPFAM" id="SSF53927">
    <property type="entry name" value="Cytidine deaminase-like"/>
    <property type="match status" value="1"/>
</dbReference>
<reference evidence="2" key="2">
    <citation type="submission" date="2024-10" db="UniProtKB">
        <authorList>
            <consortium name="EnsemblProtists"/>
        </authorList>
    </citation>
    <scope>IDENTIFICATION</scope>
</reference>
<evidence type="ECO:0000259" key="1">
    <source>
        <dbReference type="PROSITE" id="PS51747"/>
    </source>
</evidence>
<dbReference type="STRING" id="2903.R1CYY1"/>
<accession>A0A0D3JXR3</accession>
<dbReference type="InterPro" id="IPR016193">
    <property type="entry name" value="Cytidine_deaminase-like"/>
</dbReference>
<evidence type="ECO:0000313" key="2">
    <source>
        <dbReference type="EnsemblProtists" id="EOD28298"/>
    </source>
</evidence>
<dbReference type="InterPro" id="IPR002125">
    <property type="entry name" value="CMP_dCMP_dom"/>
</dbReference>
<dbReference type="PROSITE" id="PS51747">
    <property type="entry name" value="CYT_DCMP_DEAMINASES_2"/>
    <property type="match status" value="1"/>
</dbReference>
<dbReference type="KEGG" id="ehx:EMIHUDRAFT_468705"/>
<dbReference type="GO" id="GO:0003824">
    <property type="term" value="F:catalytic activity"/>
    <property type="evidence" value="ECO:0007669"/>
    <property type="project" value="InterPro"/>
</dbReference>
<dbReference type="AlphaFoldDB" id="A0A0D3JXR3"/>
<dbReference type="eggNOG" id="ENOG502S00E">
    <property type="taxonomic scope" value="Eukaryota"/>
</dbReference>
<dbReference type="RefSeq" id="XP_005780727.1">
    <property type="nucleotide sequence ID" value="XM_005780670.1"/>
</dbReference>
<keyword evidence="3" id="KW-1185">Reference proteome</keyword>
<dbReference type="EnsemblProtists" id="EOD28298">
    <property type="protein sequence ID" value="EOD28298"/>
    <property type="gene ID" value="EMIHUDRAFT_468705"/>
</dbReference>
<proteinExistence type="predicted"/>
<reference evidence="3" key="1">
    <citation type="journal article" date="2013" name="Nature">
        <title>Pan genome of the phytoplankton Emiliania underpins its global distribution.</title>
        <authorList>
            <person name="Read B.A."/>
            <person name="Kegel J."/>
            <person name="Klute M.J."/>
            <person name="Kuo A."/>
            <person name="Lefebvre S.C."/>
            <person name="Maumus F."/>
            <person name="Mayer C."/>
            <person name="Miller J."/>
            <person name="Monier A."/>
            <person name="Salamov A."/>
            <person name="Young J."/>
            <person name="Aguilar M."/>
            <person name="Claverie J.M."/>
            <person name="Frickenhaus S."/>
            <person name="Gonzalez K."/>
            <person name="Herman E.K."/>
            <person name="Lin Y.C."/>
            <person name="Napier J."/>
            <person name="Ogata H."/>
            <person name="Sarno A.F."/>
            <person name="Shmutz J."/>
            <person name="Schroeder D."/>
            <person name="de Vargas C."/>
            <person name="Verret F."/>
            <person name="von Dassow P."/>
            <person name="Valentin K."/>
            <person name="Van de Peer Y."/>
            <person name="Wheeler G."/>
            <person name="Dacks J.B."/>
            <person name="Delwiche C.F."/>
            <person name="Dyhrman S.T."/>
            <person name="Glockner G."/>
            <person name="John U."/>
            <person name="Richards T."/>
            <person name="Worden A.Z."/>
            <person name="Zhang X."/>
            <person name="Grigoriev I.V."/>
            <person name="Allen A.E."/>
            <person name="Bidle K."/>
            <person name="Borodovsky M."/>
            <person name="Bowler C."/>
            <person name="Brownlee C."/>
            <person name="Cock J.M."/>
            <person name="Elias M."/>
            <person name="Gladyshev V.N."/>
            <person name="Groth M."/>
            <person name="Guda C."/>
            <person name="Hadaegh A."/>
            <person name="Iglesias-Rodriguez M.D."/>
            <person name="Jenkins J."/>
            <person name="Jones B.M."/>
            <person name="Lawson T."/>
            <person name="Leese F."/>
            <person name="Lindquist E."/>
            <person name="Lobanov A."/>
            <person name="Lomsadze A."/>
            <person name="Malik S.B."/>
            <person name="Marsh M.E."/>
            <person name="Mackinder L."/>
            <person name="Mock T."/>
            <person name="Mueller-Roeber B."/>
            <person name="Pagarete A."/>
            <person name="Parker M."/>
            <person name="Probert I."/>
            <person name="Quesneville H."/>
            <person name="Raines C."/>
            <person name="Rensing S.A."/>
            <person name="Riano-Pachon D.M."/>
            <person name="Richier S."/>
            <person name="Rokitta S."/>
            <person name="Shiraiwa Y."/>
            <person name="Soanes D.M."/>
            <person name="van der Giezen M."/>
            <person name="Wahlund T.M."/>
            <person name="Williams B."/>
            <person name="Wilson W."/>
            <person name="Wolfe G."/>
            <person name="Wurch L.L."/>
        </authorList>
    </citation>
    <scope>NUCLEOTIDE SEQUENCE</scope>
</reference>
<sequence length="236" mass="26163">MTPSWLPAASAAAAAAAAAAATVYLLRRSRLPPRGELQPELGADASLLRRLLHVIEHEILPKTRAEVAEGNKVFGAAILNASFDTVIAETNHETACPIFHGEIYTIDRWAALCNKPPPQESVFLATHEPCCLCISAIVWTGFRRCFYLYPYETTKQQGIPHDLNIMYELWRVERYQERNALCSTAGLLPLIDALPPGDDKAELEATVARITKQYDLLACKYHSEKAANPNNKMAFN</sequence>
<dbReference type="Proteomes" id="UP000013827">
    <property type="component" value="Unassembled WGS sequence"/>
</dbReference>
<name>A0A0D3JXR3_EMIH1</name>
<dbReference type="OMA" id="EINCIQQ"/>